<accession>A0A9X7GUY4</accession>
<proteinExistence type="predicted"/>
<sequence length="70" mass="8264">MDYEKMWNGLKAHYETRIEQLESKQYDQSMNPRTFAKSIVNVMSGLEMKNQTPVKHSSLSIRDIREMAEL</sequence>
<comment type="caution">
    <text evidence="1">The sequence shown here is derived from an EMBL/GenBank/DDBJ whole genome shotgun (WGS) entry which is preliminary data.</text>
</comment>
<dbReference type="Proteomes" id="UP000224203">
    <property type="component" value="Unassembled WGS sequence"/>
</dbReference>
<evidence type="ECO:0000313" key="2">
    <source>
        <dbReference type="Proteomes" id="UP000224203"/>
    </source>
</evidence>
<evidence type="ECO:0000313" key="1">
    <source>
        <dbReference type="EMBL" id="PGS77573.1"/>
    </source>
</evidence>
<reference evidence="1 2" key="1">
    <citation type="submission" date="2017-09" db="EMBL/GenBank/DDBJ databases">
        <title>Large-scale bioinformatics analysis of Bacillus genomes uncovers conserved roles of natural products in bacterial physiology.</title>
        <authorList>
            <consortium name="Agbiome Team Llc"/>
            <person name="Bleich R.M."/>
            <person name="Grubbs K.J."/>
            <person name="Santa Maria K.C."/>
            <person name="Allen S.E."/>
            <person name="Farag S."/>
            <person name="Shank E.A."/>
            <person name="Bowers A."/>
        </authorList>
    </citation>
    <scope>NUCLEOTIDE SEQUENCE [LARGE SCALE GENOMIC DNA]</scope>
    <source>
        <strain evidence="1 2">AFS041711</strain>
    </source>
</reference>
<dbReference type="AlphaFoldDB" id="A0A9X7GUY4"/>
<name>A0A9X7GUY4_BACCE</name>
<organism evidence="1 2">
    <name type="scientific">Bacillus cereus</name>
    <dbReference type="NCBI Taxonomy" id="1396"/>
    <lineage>
        <taxon>Bacteria</taxon>
        <taxon>Bacillati</taxon>
        <taxon>Bacillota</taxon>
        <taxon>Bacilli</taxon>
        <taxon>Bacillales</taxon>
        <taxon>Bacillaceae</taxon>
        <taxon>Bacillus</taxon>
        <taxon>Bacillus cereus group</taxon>
    </lineage>
</organism>
<protein>
    <submittedName>
        <fullName evidence="1">Uncharacterized protein</fullName>
    </submittedName>
</protein>
<dbReference type="EMBL" id="NULI01000108">
    <property type="protein sequence ID" value="PGS77573.1"/>
    <property type="molecule type" value="Genomic_DNA"/>
</dbReference>
<gene>
    <name evidence="1" type="ORF">COC69_19100</name>
</gene>